<evidence type="ECO:0000313" key="4">
    <source>
        <dbReference type="Proteomes" id="UP000324748"/>
    </source>
</evidence>
<feature type="coiled-coil region" evidence="1">
    <location>
        <begin position="815"/>
        <end position="842"/>
    </location>
</feature>
<proteinExistence type="predicted"/>
<keyword evidence="4" id="KW-1185">Reference proteome</keyword>
<dbReference type="AlphaFoldDB" id="A0A5B0LZT1"/>
<reference evidence="3 4" key="1">
    <citation type="submission" date="2019-05" db="EMBL/GenBank/DDBJ databases">
        <title>Emergence of the Ug99 lineage of the wheat stem rust pathogen through somatic hybridization.</title>
        <authorList>
            <person name="Li F."/>
            <person name="Upadhyaya N.M."/>
            <person name="Sperschneider J."/>
            <person name="Matny O."/>
            <person name="Nguyen-Phuc H."/>
            <person name="Mago R."/>
            <person name="Raley C."/>
            <person name="Miller M.E."/>
            <person name="Silverstein K.A.T."/>
            <person name="Henningsen E."/>
            <person name="Hirsch C.D."/>
            <person name="Visser B."/>
            <person name="Pretorius Z.A."/>
            <person name="Steffenson B.J."/>
            <person name="Schwessinger B."/>
            <person name="Dodds P.N."/>
            <person name="Figueroa M."/>
        </authorList>
    </citation>
    <scope>NUCLEOTIDE SEQUENCE [LARGE SCALE GENOMIC DNA]</scope>
    <source>
        <strain evidence="3">21-0</strain>
    </source>
</reference>
<dbReference type="Gene3D" id="3.40.50.300">
    <property type="entry name" value="P-loop containing nucleotide triphosphate hydrolases"/>
    <property type="match status" value="1"/>
</dbReference>
<dbReference type="Proteomes" id="UP000324748">
    <property type="component" value="Unassembled WGS sequence"/>
</dbReference>
<dbReference type="EMBL" id="VSWC01000183">
    <property type="protein sequence ID" value="KAA1069569.1"/>
    <property type="molecule type" value="Genomic_DNA"/>
</dbReference>
<dbReference type="InterPro" id="IPR027417">
    <property type="entry name" value="P-loop_NTPase"/>
</dbReference>
<keyword evidence="1" id="KW-0175">Coiled coil</keyword>
<comment type="caution">
    <text evidence="3">The sequence shown here is derived from an EMBL/GenBank/DDBJ whole genome shotgun (WGS) entry which is preliminary data.</text>
</comment>
<gene>
    <name evidence="3" type="ORF">PGT21_028212</name>
</gene>
<dbReference type="PANTHER" id="PTHR33266:SF1">
    <property type="entry name" value="F-BOX DOMAIN-CONTAINING PROTEIN"/>
    <property type="match status" value="1"/>
</dbReference>
<organism evidence="3 4">
    <name type="scientific">Puccinia graminis f. sp. tritici</name>
    <dbReference type="NCBI Taxonomy" id="56615"/>
    <lineage>
        <taxon>Eukaryota</taxon>
        <taxon>Fungi</taxon>
        <taxon>Dikarya</taxon>
        <taxon>Basidiomycota</taxon>
        <taxon>Pucciniomycotina</taxon>
        <taxon>Pucciniomycetes</taxon>
        <taxon>Pucciniales</taxon>
        <taxon>Pucciniaceae</taxon>
        <taxon>Puccinia</taxon>
    </lineage>
</organism>
<protein>
    <submittedName>
        <fullName evidence="3">Uncharacterized protein</fullName>
    </submittedName>
</protein>
<evidence type="ECO:0000313" key="3">
    <source>
        <dbReference type="EMBL" id="KAA1069569.1"/>
    </source>
</evidence>
<name>A0A5B0LZT1_PUCGR</name>
<sequence length="863" mass="97948">MMDSDREVVVSRPRSMAMSEAPERTTERTRFARLNPEIEQDIADRLFSTFVDIYGLTGMKKFNNQLETILGRLFQAYGEYGVDLWQDAIERLGDPTQAKRVKRVGIAQPAVYDELMRLAYSLRYPNEYAGNSLDEIFEALKLPIPPANTLNNHSKESLDFEWSAKYAQQGFQSDYLNSDNILDPVLETLRENATNWARDDYKAPFTAVIGPTMSGKTRLIMELAKKVPVVYICLRPEESTGLPSRSKLADYLLPEKRPTDLKLHYTNVLIAIFQAVADYFKSPEIVKRDQESQLTSWYEHSFPTDGKTDTGEFAAQVQVKMDTLQKLDGNKGFPALKRALADYSELRITQDDRLKIILAIDEARSMLKLKDGSEDSPFCVFRRVLSQIPSAHGFFALFTDTTSRVANFCPSLKYDQSARLHDLGWDLFAPIYQLQTLDLFAYKPKTWKEFISPTRLMSYGAPFYGPYFRQAEMELGTIAAISQVIMIAQKKLLLTKSPDNMSQTQIFALLGPIIQPPLYTAWDLNAELLSSHAAHCMYISPAQDMVVCQYPSQPIYATAAHRFLASDDKKWVTCINGLTLGVLQGLVSIGDAGELATNLILMRAINQTMEKVADKSTKRKNLPDTEDSILCDEKRHLIPYGHPVRLKDFLEVLTGKEADQIDLGSTKDELEIKNKLLNEGIIFFNHLILIKYTPNANDFLEYLHRGVAVQCKPRQPGFDQLFTIYLKPNPNTSNPSSLDVKNVSFCGIQVKNHEGSIKWAESSKWTTQYANIKDIKNPYLVILFNLSGNIPRRPKVVKQNDRKRVLLQIHGLGNIGCLTTEIASALDELKNTEADLLRMHKKDDQLQNFLKIINPHAYRTNTE</sequence>
<evidence type="ECO:0000256" key="1">
    <source>
        <dbReference type="SAM" id="Coils"/>
    </source>
</evidence>
<feature type="region of interest" description="Disordered" evidence="2">
    <location>
        <begin position="1"/>
        <end position="25"/>
    </location>
</feature>
<dbReference type="SUPFAM" id="SSF52540">
    <property type="entry name" value="P-loop containing nucleoside triphosphate hydrolases"/>
    <property type="match status" value="1"/>
</dbReference>
<dbReference type="OrthoDB" id="107110at2759"/>
<dbReference type="PANTHER" id="PTHR33266">
    <property type="entry name" value="CHROMOSOME 15, WHOLE GENOME SHOTGUN SEQUENCE"/>
    <property type="match status" value="1"/>
</dbReference>
<accession>A0A5B0LZT1</accession>
<evidence type="ECO:0000256" key="2">
    <source>
        <dbReference type="SAM" id="MobiDB-lite"/>
    </source>
</evidence>